<gene>
    <name evidence="2" type="ORF">J6595_18100</name>
</gene>
<evidence type="ECO:0000313" key="2">
    <source>
        <dbReference type="EMBL" id="MBP0617503.1"/>
    </source>
</evidence>
<accession>A0ABS4BLA3</accession>
<dbReference type="Gene3D" id="1.10.260.40">
    <property type="entry name" value="lambda repressor-like DNA-binding domains"/>
    <property type="match status" value="1"/>
</dbReference>
<dbReference type="EMBL" id="JAGJCF010000017">
    <property type="protein sequence ID" value="MBP0617503.1"/>
    <property type="molecule type" value="Genomic_DNA"/>
</dbReference>
<proteinExistence type="predicted"/>
<keyword evidence="3" id="KW-1185">Reference proteome</keyword>
<organism evidence="2 3">
    <name type="scientific">Jiella mangrovi</name>
    <dbReference type="NCBI Taxonomy" id="2821407"/>
    <lineage>
        <taxon>Bacteria</taxon>
        <taxon>Pseudomonadati</taxon>
        <taxon>Pseudomonadota</taxon>
        <taxon>Alphaproteobacteria</taxon>
        <taxon>Hyphomicrobiales</taxon>
        <taxon>Aurantimonadaceae</taxon>
        <taxon>Jiella</taxon>
    </lineage>
</organism>
<dbReference type="InterPro" id="IPR001387">
    <property type="entry name" value="Cro/C1-type_HTH"/>
</dbReference>
<sequence>MPAFTGNKVDVAVGNRVRELRISAGLTQADIALYLSSTVSEIDRFERGMTRIGIGRLGDLAIRFGVSVMTFFELVGYPAEDGVNNSGTPGQAERVRILVRSILMRAAQRVHD</sequence>
<dbReference type="PROSITE" id="PS50943">
    <property type="entry name" value="HTH_CROC1"/>
    <property type="match status" value="1"/>
</dbReference>
<dbReference type="RefSeq" id="WP_209596365.1">
    <property type="nucleotide sequence ID" value="NZ_JAGJCF010000017.1"/>
</dbReference>
<comment type="caution">
    <text evidence="2">The sequence shown here is derived from an EMBL/GenBank/DDBJ whole genome shotgun (WGS) entry which is preliminary data.</text>
</comment>
<dbReference type="SMART" id="SM00530">
    <property type="entry name" value="HTH_XRE"/>
    <property type="match status" value="1"/>
</dbReference>
<dbReference type="Proteomes" id="UP000678276">
    <property type="component" value="Unassembled WGS sequence"/>
</dbReference>
<name>A0ABS4BLA3_9HYPH</name>
<feature type="domain" description="HTH cro/C1-type" evidence="1">
    <location>
        <begin position="17"/>
        <end position="71"/>
    </location>
</feature>
<evidence type="ECO:0000313" key="3">
    <source>
        <dbReference type="Proteomes" id="UP000678276"/>
    </source>
</evidence>
<protein>
    <submittedName>
        <fullName evidence="2">Helix-turn-helix transcriptional regulator</fullName>
    </submittedName>
</protein>
<dbReference type="Pfam" id="PF01381">
    <property type="entry name" value="HTH_3"/>
    <property type="match status" value="1"/>
</dbReference>
<dbReference type="SUPFAM" id="SSF47413">
    <property type="entry name" value="lambda repressor-like DNA-binding domains"/>
    <property type="match status" value="1"/>
</dbReference>
<reference evidence="2 3" key="1">
    <citation type="submission" date="2021-04" db="EMBL/GenBank/DDBJ databases">
        <title>Whole genome sequence of Jiella sp. KSK16Y-1.</title>
        <authorList>
            <person name="Tuo L."/>
        </authorList>
    </citation>
    <scope>NUCLEOTIDE SEQUENCE [LARGE SCALE GENOMIC DNA]</scope>
    <source>
        <strain evidence="2 3">KSK16Y-1</strain>
    </source>
</reference>
<dbReference type="InterPro" id="IPR010982">
    <property type="entry name" value="Lambda_DNA-bd_dom_sf"/>
</dbReference>
<evidence type="ECO:0000259" key="1">
    <source>
        <dbReference type="PROSITE" id="PS50943"/>
    </source>
</evidence>
<dbReference type="CDD" id="cd00093">
    <property type="entry name" value="HTH_XRE"/>
    <property type="match status" value="1"/>
</dbReference>